<evidence type="ECO:0000256" key="3">
    <source>
        <dbReference type="ARBA" id="ARBA00023242"/>
    </source>
</evidence>
<evidence type="ECO:0000256" key="4">
    <source>
        <dbReference type="SAM" id="MobiDB-lite"/>
    </source>
</evidence>
<dbReference type="Proteomes" id="UP001152607">
    <property type="component" value="Unassembled WGS sequence"/>
</dbReference>
<dbReference type="EMBL" id="CAOQHR010000005">
    <property type="protein sequence ID" value="CAI6335213.1"/>
    <property type="molecule type" value="Genomic_DNA"/>
</dbReference>
<dbReference type="PANTHER" id="PTHR13213:SF2">
    <property type="entry name" value="MYB-BINDING PROTEIN 1A"/>
    <property type="match status" value="1"/>
</dbReference>
<reference evidence="5" key="1">
    <citation type="submission" date="2023-01" db="EMBL/GenBank/DDBJ databases">
        <authorList>
            <person name="Van Ghelder C."/>
            <person name="Rancurel C."/>
        </authorList>
    </citation>
    <scope>NUCLEOTIDE SEQUENCE</scope>
    <source>
        <strain evidence="5">CNCM I-4278</strain>
    </source>
</reference>
<comment type="subcellular location">
    <subcellularLocation>
        <location evidence="1">Nucleus</location>
    </subcellularLocation>
</comment>
<dbReference type="Pfam" id="PF04931">
    <property type="entry name" value="DNA_pol_phi"/>
    <property type="match status" value="1"/>
</dbReference>
<feature type="region of interest" description="Disordered" evidence="4">
    <location>
        <begin position="722"/>
        <end position="815"/>
    </location>
</feature>
<dbReference type="AlphaFoldDB" id="A0A9W4UEZ4"/>
<evidence type="ECO:0000256" key="2">
    <source>
        <dbReference type="ARBA" id="ARBA00006809"/>
    </source>
</evidence>
<feature type="region of interest" description="Disordered" evidence="4">
    <location>
        <begin position="1"/>
        <end position="30"/>
    </location>
</feature>
<accession>A0A9W4UEZ4</accession>
<dbReference type="OrthoDB" id="342531at2759"/>
<proteinExistence type="inferred from homology"/>
<comment type="similarity">
    <text evidence="2">Belongs to the MYBBP1A family.</text>
</comment>
<dbReference type="GO" id="GO:0005730">
    <property type="term" value="C:nucleolus"/>
    <property type="evidence" value="ECO:0007669"/>
    <property type="project" value="InterPro"/>
</dbReference>
<name>A0A9W4UEZ4_9PLEO</name>
<protein>
    <recommendedName>
        <fullName evidence="7">DNA polymerase V</fullName>
    </recommendedName>
</protein>
<dbReference type="SUPFAM" id="SSF48371">
    <property type="entry name" value="ARM repeat"/>
    <property type="match status" value="1"/>
</dbReference>
<evidence type="ECO:0000313" key="5">
    <source>
        <dbReference type="EMBL" id="CAI6335213.1"/>
    </source>
</evidence>
<dbReference type="InterPro" id="IPR007015">
    <property type="entry name" value="DNA_pol_V/MYBBP1A"/>
</dbReference>
<feature type="compositionally biased region" description="Acidic residues" evidence="4">
    <location>
        <begin position="754"/>
        <end position="780"/>
    </location>
</feature>
<sequence length="1012" mass="113690">MSKKSKKRGRDEFQGGAGSEEPVQRKRQVTSDKLQLYSLYEQLASESDEVRLEAAKQLIVRFSPENQPSAKEINEVLNRLIRGLCTQRKAARFGFCITLTELLQQFLGSSTPSIEGLNLDINSFLKRVESHTKIEGNVSGLERRDHLIGKLFAYKAIMQSSVLIKPQLSLESWNELLNRIYEMARDVPWLREECAMIIVQAIQSLDSRADLEPCARELVQRLVSFNLVNTPEGVAVWLALKDSAYATVLPEKIWHSNDPLAKKERDRLAKVLKENYRNPSGDNKSEDVKSAAAHHNPSFVWDVILSKFIQADNEAKGDKVDCEKSEFSRFWLDSVDAHLFGLSATHERKSWGFKLFAKWVPQAPEWALPALFSPNLMRTLLNQTKMENRLLHAAALSAWKSLPIRAQQSPESALNLVMGLTSKNGTADFDNHTKFKTLESILLEADDETLRKIVRHLHSLIVRPGTSEQSVADHRRQTIADLLLSIVRQYKRYEDISHEVVEKDNWLRTALDIMVEHAYFVPTSSAKTRKVPLPPISENSRRVFQERLSSCLTRLLTVDSQTSFGLAVVQLIRSKATSSSSLKAVFEADESVSETVEKAFKSLDRIVTKSSKSSAAPGFILLYTFTLIQVYNGDTDAVMMLDDIDSSRKAMSKTTKDNTEQGQDGFVEILLSFLGNPRTLFHKIANEAFTAFASELSSEGLLSLIDILNADETLEGQKQLFAPADEEGEEEDDDDDDVEDASDVEMLDGSSNEDGSDEDDDDDTESDSNAEDDSDEDEELTQFNNMLALTLQTSKPNENGEADEDTSDESDMDDDQMMALDPHLSQIFKQRSQITGKKERTDAKKNMVQFKSRVLDLLAIFLDKQYSNPLSLDALLPILRLTRASANKQLSDKSAKLLKSTFESHSKQKTPLPEPEDTQAAMEILKQIHEEVTLGGGALVHANTCSTASLHLVKVLVGLNKDNYVGAADIYADSQKKWFIEQKVSTQPVLFSQFLNWSTQFRTSNAQKKNKK</sequence>
<gene>
    <name evidence="5" type="ORF">PDIGIT_LOCUS8292</name>
</gene>
<keyword evidence="3" id="KW-0539">Nucleus</keyword>
<evidence type="ECO:0000256" key="1">
    <source>
        <dbReference type="ARBA" id="ARBA00004123"/>
    </source>
</evidence>
<evidence type="ECO:0008006" key="7">
    <source>
        <dbReference type="Google" id="ProtNLM"/>
    </source>
</evidence>
<comment type="caution">
    <text evidence="5">The sequence shown here is derived from an EMBL/GenBank/DDBJ whole genome shotgun (WGS) entry which is preliminary data.</text>
</comment>
<feature type="compositionally biased region" description="Acidic residues" evidence="4">
    <location>
        <begin position="800"/>
        <end position="815"/>
    </location>
</feature>
<dbReference type="GO" id="GO:0000182">
    <property type="term" value="F:rDNA binding"/>
    <property type="evidence" value="ECO:0007669"/>
    <property type="project" value="TreeGrafter"/>
</dbReference>
<evidence type="ECO:0000313" key="6">
    <source>
        <dbReference type="Proteomes" id="UP001152607"/>
    </source>
</evidence>
<keyword evidence="6" id="KW-1185">Reference proteome</keyword>
<organism evidence="5 6">
    <name type="scientific">Periconia digitata</name>
    <dbReference type="NCBI Taxonomy" id="1303443"/>
    <lineage>
        <taxon>Eukaryota</taxon>
        <taxon>Fungi</taxon>
        <taxon>Dikarya</taxon>
        <taxon>Ascomycota</taxon>
        <taxon>Pezizomycotina</taxon>
        <taxon>Dothideomycetes</taxon>
        <taxon>Pleosporomycetidae</taxon>
        <taxon>Pleosporales</taxon>
        <taxon>Massarineae</taxon>
        <taxon>Periconiaceae</taxon>
        <taxon>Periconia</taxon>
    </lineage>
</organism>
<dbReference type="GO" id="GO:0006355">
    <property type="term" value="P:regulation of DNA-templated transcription"/>
    <property type="evidence" value="ECO:0007669"/>
    <property type="project" value="InterPro"/>
</dbReference>
<feature type="compositionally biased region" description="Polar residues" evidence="4">
    <location>
        <begin position="781"/>
        <end position="797"/>
    </location>
</feature>
<feature type="compositionally biased region" description="Acidic residues" evidence="4">
    <location>
        <begin position="724"/>
        <end position="746"/>
    </location>
</feature>
<dbReference type="InterPro" id="IPR016024">
    <property type="entry name" value="ARM-type_fold"/>
</dbReference>
<dbReference type="PANTHER" id="PTHR13213">
    <property type="entry name" value="MYB-BINDING PROTEIN 1A FAMILY MEMBER"/>
    <property type="match status" value="1"/>
</dbReference>